<feature type="transmembrane region" description="Helical" evidence="1">
    <location>
        <begin position="37"/>
        <end position="57"/>
    </location>
</feature>
<gene>
    <name evidence="2" type="ORF">ACFPZ4_30295</name>
</gene>
<keyword evidence="1" id="KW-0812">Transmembrane</keyword>
<keyword evidence="1" id="KW-0472">Membrane</keyword>
<feature type="non-terminal residue" evidence="2">
    <location>
        <position position="117"/>
    </location>
</feature>
<comment type="caution">
    <text evidence="2">The sequence shown here is derived from an EMBL/GenBank/DDBJ whole genome shotgun (WGS) entry which is preliminary data.</text>
</comment>
<evidence type="ECO:0000313" key="3">
    <source>
        <dbReference type="Proteomes" id="UP001596207"/>
    </source>
</evidence>
<protein>
    <submittedName>
        <fullName evidence="2">Uncharacterized protein</fullName>
    </submittedName>
</protein>
<dbReference type="Proteomes" id="UP001596207">
    <property type="component" value="Unassembled WGS sequence"/>
</dbReference>
<sequence>MTARHDLWRPVSGCDAGCLPGPGETAAVPVARRLGRLVAVLLMLAAGALLAGLLPVLTGQERRAALLGWARGATRAHAALLPKVVGPARETLALIGAKLPGQQRAGRQHQEYGGQPP</sequence>
<name>A0ABW1HYR5_9ACTN</name>
<accession>A0ABW1HYR5</accession>
<proteinExistence type="predicted"/>
<keyword evidence="1" id="KW-1133">Transmembrane helix</keyword>
<reference evidence="3" key="1">
    <citation type="journal article" date="2019" name="Int. J. Syst. Evol. Microbiol.">
        <title>The Global Catalogue of Microorganisms (GCM) 10K type strain sequencing project: providing services to taxonomists for standard genome sequencing and annotation.</title>
        <authorList>
            <consortium name="The Broad Institute Genomics Platform"/>
            <consortium name="The Broad Institute Genome Sequencing Center for Infectious Disease"/>
            <person name="Wu L."/>
            <person name="Ma J."/>
        </authorList>
    </citation>
    <scope>NUCLEOTIDE SEQUENCE [LARGE SCALE GENOMIC DNA]</scope>
    <source>
        <strain evidence="3">CGMCC 4.7173</strain>
    </source>
</reference>
<keyword evidence="3" id="KW-1185">Reference proteome</keyword>
<evidence type="ECO:0000256" key="1">
    <source>
        <dbReference type="SAM" id="Phobius"/>
    </source>
</evidence>
<evidence type="ECO:0000313" key="2">
    <source>
        <dbReference type="EMBL" id="MFC5945738.1"/>
    </source>
</evidence>
<dbReference type="EMBL" id="JBHSQQ010000377">
    <property type="protein sequence ID" value="MFC5945738.1"/>
    <property type="molecule type" value="Genomic_DNA"/>
</dbReference>
<organism evidence="2 3">
    <name type="scientific">Micromonospora harpali</name>
    <dbReference type="NCBI Taxonomy" id="1490225"/>
    <lineage>
        <taxon>Bacteria</taxon>
        <taxon>Bacillati</taxon>
        <taxon>Actinomycetota</taxon>
        <taxon>Actinomycetes</taxon>
        <taxon>Micromonosporales</taxon>
        <taxon>Micromonosporaceae</taxon>
        <taxon>Micromonospora</taxon>
    </lineage>
</organism>